<dbReference type="GO" id="GO:0043752">
    <property type="term" value="F:adenosylcobinamide kinase activity"/>
    <property type="evidence" value="ECO:0007669"/>
    <property type="project" value="InterPro"/>
</dbReference>
<evidence type="ECO:0000313" key="1">
    <source>
        <dbReference type="EMBL" id="BCJ96391.1"/>
    </source>
</evidence>
<dbReference type="Gene3D" id="3.40.50.300">
    <property type="entry name" value="P-loop containing nucleotide triphosphate hydrolases"/>
    <property type="match status" value="1"/>
</dbReference>
<dbReference type="SUPFAM" id="SSF52540">
    <property type="entry name" value="P-loop containing nucleoside triphosphate hydrolases"/>
    <property type="match status" value="1"/>
</dbReference>
<keyword evidence="2" id="KW-1185">Reference proteome</keyword>
<evidence type="ECO:0000313" key="2">
    <source>
        <dbReference type="Proteomes" id="UP000515561"/>
    </source>
</evidence>
<dbReference type="Proteomes" id="UP000515561">
    <property type="component" value="Chromosome"/>
</dbReference>
<reference evidence="1 2" key="1">
    <citation type="journal article" date="2016" name="Int. J. Syst. Evol. Microbiol.">
        <title>Descriptions of Anaerotaenia torta gen. nov., sp. nov. and Anaerocolumna cellulosilytica gen. nov., sp. nov. isolated from a methanogenic reactor of cattle waste.</title>
        <authorList>
            <person name="Uek A."/>
            <person name="Ohtaki Y."/>
            <person name="Kaku N."/>
            <person name="Ueki K."/>
        </authorList>
    </citation>
    <scope>NUCLEOTIDE SEQUENCE [LARGE SCALE GENOMIC DNA]</scope>
    <source>
        <strain evidence="1 2">SN021</strain>
    </source>
</reference>
<dbReference type="GO" id="GO:0000166">
    <property type="term" value="F:nucleotide binding"/>
    <property type="evidence" value="ECO:0007669"/>
    <property type="project" value="InterPro"/>
</dbReference>
<dbReference type="GO" id="GO:0009236">
    <property type="term" value="P:cobalamin biosynthetic process"/>
    <property type="evidence" value="ECO:0007669"/>
    <property type="project" value="UniProtKB-UniPathway"/>
</dbReference>
<dbReference type="InterPro" id="IPR027417">
    <property type="entry name" value="P-loop_NTPase"/>
</dbReference>
<dbReference type="AlphaFoldDB" id="A0A6S6RCC0"/>
<dbReference type="UniPathway" id="UPA00148">
    <property type="reaction ID" value="UER00236"/>
</dbReference>
<dbReference type="InterPro" id="IPR003203">
    <property type="entry name" value="CobU/CobP"/>
</dbReference>
<name>A0A6S6RCC0_9FIRM</name>
<accession>A0A6S6RCC0</accession>
<proteinExistence type="predicted"/>
<organism evidence="1 2">
    <name type="scientific">Anaerocolumna cellulosilytica</name>
    <dbReference type="NCBI Taxonomy" id="433286"/>
    <lineage>
        <taxon>Bacteria</taxon>
        <taxon>Bacillati</taxon>
        <taxon>Bacillota</taxon>
        <taxon>Clostridia</taxon>
        <taxon>Lachnospirales</taxon>
        <taxon>Lachnospiraceae</taxon>
        <taxon>Anaerocolumna</taxon>
    </lineage>
</organism>
<dbReference type="KEGG" id="acel:acsn021_39600"/>
<dbReference type="Pfam" id="PF02283">
    <property type="entry name" value="CobU"/>
    <property type="match status" value="1"/>
</dbReference>
<protein>
    <submittedName>
        <fullName evidence="1">Uncharacterized protein</fullName>
    </submittedName>
</protein>
<sequence>MELYIGGISQGKLAYVLQKYEISKDSPLLCDGAICSQEDILAKPFINQFHEFIRRLLKEQQEAKDVVATSYIEEFLFEFFEKNPKAVVISNEVGYGIVPMDCKDRIYRETVGRSLCKIAERSKRVERIICGLGTVIKGD</sequence>
<dbReference type="EMBL" id="AP023367">
    <property type="protein sequence ID" value="BCJ96391.1"/>
    <property type="molecule type" value="Genomic_DNA"/>
</dbReference>
<gene>
    <name evidence="1" type="ORF">acsn021_39600</name>
</gene>
<dbReference type="RefSeq" id="WP_184093245.1">
    <property type="nucleotide sequence ID" value="NZ_AP023367.1"/>
</dbReference>